<proteinExistence type="predicted"/>
<gene>
    <name evidence="1" type="ORF">MNBD_ALPHA08-2350</name>
</gene>
<accession>A0A3B0S484</accession>
<dbReference type="InterPro" id="IPR007215">
    <property type="entry name" value="Sulphur_relay_TusB/DsrH"/>
</dbReference>
<protein>
    <submittedName>
        <fullName evidence="1">tRNA 5-methylaminomethyl-2-thiouridine synthase subunit TusB</fullName>
    </submittedName>
</protein>
<dbReference type="Pfam" id="PF04077">
    <property type="entry name" value="DsrH"/>
    <property type="match status" value="1"/>
</dbReference>
<dbReference type="NCBIfam" id="TIGR03011">
    <property type="entry name" value="sulf_tusB_dsrH"/>
    <property type="match status" value="1"/>
</dbReference>
<organism evidence="1">
    <name type="scientific">hydrothermal vent metagenome</name>
    <dbReference type="NCBI Taxonomy" id="652676"/>
    <lineage>
        <taxon>unclassified sequences</taxon>
        <taxon>metagenomes</taxon>
        <taxon>ecological metagenomes</taxon>
    </lineage>
</organism>
<dbReference type="InterPro" id="IPR027396">
    <property type="entry name" value="DsrEFH-like"/>
</dbReference>
<dbReference type="AlphaFoldDB" id="A0A3B0S484"/>
<evidence type="ECO:0000313" key="1">
    <source>
        <dbReference type="EMBL" id="VAW01145.1"/>
    </source>
</evidence>
<dbReference type="PANTHER" id="PTHR37526:SF1">
    <property type="entry name" value="PROTEIN TUSB"/>
    <property type="match status" value="1"/>
</dbReference>
<dbReference type="PANTHER" id="PTHR37526">
    <property type="entry name" value="PROTEIN TUSB"/>
    <property type="match status" value="1"/>
</dbReference>
<dbReference type="GO" id="GO:0002143">
    <property type="term" value="P:tRNA wobble position uridine thiolation"/>
    <property type="evidence" value="ECO:0007669"/>
    <property type="project" value="InterPro"/>
</dbReference>
<dbReference type="EMBL" id="UOEC01000184">
    <property type="protein sequence ID" value="VAW01145.1"/>
    <property type="molecule type" value="Genomic_DNA"/>
</dbReference>
<dbReference type="GO" id="GO:1990228">
    <property type="term" value="C:sulfurtransferase complex"/>
    <property type="evidence" value="ECO:0007669"/>
    <property type="project" value="TreeGrafter"/>
</dbReference>
<dbReference type="Gene3D" id="3.40.1260.10">
    <property type="entry name" value="DsrEFH-like"/>
    <property type="match status" value="1"/>
</dbReference>
<dbReference type="SUPFAM" id="SSF75169">
    <property type="entry name" value="DsrEFH-like"/>
    <property type="match status" value="1"/>
</dbReference>
<name>A0A3B0S484_9ZZZZ</name>
<sequence length="100" mass="10309">MSILHTVNKSPFQKNDLSSCLAHANAGDAVLLIEDGVYGAVSGTEIAKSVSGADASIYVLGGDLSARGISEDKITDGITVVGYDGFVDLAAEHQAVNSWL</sequence>
<reference evidence="1" key="1">
    <citation type="submission" date="2018-06" db="EMBL/GenBank/DDBJ databases">
        <authorList>
            <person name="Zhirakovskaya E."/>
        </authorList>
    </citation>
    <scope>NUCLEOTIDE SEQUENCE</scope>
</reference>